<organism evidence="1 2">
    <name type="scientific">Dreissena polymorpha</name>
    <name type="common">Zebra mussel</name>
    <name type="synonym">Mytilus polymorpha</name>
    <dbReference type="NCBI Taxonomy" id="45954"/>
    <lineage>
        <taxon>Eukaryota</taxon>
        <taxon>Metazoa</taxon>
        <taxon>Spiralia</taxon>
        <taxon>Lophotrochozoa</taxon>
        <taxon>Mollusca</taxon>
        <taxon>Bivalvia</taxon>
        <taxon>Autobranchia</taxon>
        <taxon>Heteroconchia</taxon>
        <taxon>Euheterodonta</taxon>
        <taxon>Imparidentia</taxon>
        <taxon>Neoheterodontei</taxon>
        <taxon>Myida</taxon>
        <taxon>Dreissenoidea</taxon>
        <taxon>Dreissenidae</taxon>
        <taxon>Dreissena</taxon>
    </lineage>
</organism>
<comment type="caution">
    <text evidence="1">The sequence shown here is derived from an EMBL/GenBank/DDBJ whole genome shotgun (WGS) entry which is preliminary data.</text>
</comment>
<keyword evidence="2" id="KW-1185">Reference proteome</keyword>
<reference evidence="1" key="1">
    <citation type="journal article" date="2019" name="bioRxiv">
        <title>The Genome of the Zebra Mussel, Dreissena polymorpha: A Resource for Invasive Species Research.</title>
        <authorList>
            <person name="McCartney M.A."/>
            <person name="Auch B."/>
            <person name="Kono T."/>
            <person name="Mallez S."/>
            <person name="Zhang Y."/>
            <person name="Obille A."/>
            <person name="Becker A."/>
            <person name="Abrahante J.E."/>
            <person name="Garbe J."/>
            <person name="Badalamenti J.P."/>
            <person name="Herman A."/>
            <person name="Mangelson H."/>
            <person name="Liachko I."/>
            <person name="Sullivan S."/>
            <person name="Sone E.D."/>
            <person name="Koren S."/>
            <person name="Silverstein K.A.T."/>
            <person name="Beckman K.B."/>
            <person name="Gohl D.M."/>
        </authorList>
    </citation>
    <scope>NUCLEOTIDE SEQUENCE</scope>
    <source>
        <strain evidence="1">Duluth1</strain>
        <tissue evidence="1">Whole animal</tissue>
    </source>
</reference>
<dbReference type="Proteomes" id="UP000828390">
    <property type="component" value="Unassembled WGS sequence"/>
</dbReference>
<reference evidence="1" key="2">
    <citation type="submission" date="2020-11" db="EMBL/GenBank/DDBJ databases">
        <authorList>
            <person name="McCartney M.A."/>
            <person name="Auch B."/>
            <person name="Kono T."/>
            <person name="Mallez S."/>
            <person name="Becker A."/>
            <person name="Gohl D.M."/>
            <person name="Silverstein K.A.T."/>
            <person name="Koren S."/>
            <person name="Bechman K.B."/>
            <person name="Herman A."/>
            <person name="Abrahante J.E."/>
            <person name="Garbe J."/>
        </authorList>
    </citation>
    <scope>NUCLEOTIDE SEQUENCE</scope>
    <source>
        <strain evidence="1">Duluth1</strain>
        <tissue evidence="1">Whole animal</tissue>
    </source>
</reference>
<protein>
    <submittedName>
        <fullName evidence="1">Uncharacterized protein</fullName>
    </submittedName>
</protein>
<evidence type="ECO:0000313" key="2">
    <source>
        <dbReference type="Proteomes" id="UP000828390"/>
    </source>
</evidence>
<gene>
    <name evidence="1" type="ORF">DPMN_120007</name>
</gene>
<dbReference type="EMBL" id="JAIWYP010000005">
    <property type="protein sequence ID" value="KAH3818397.1"/>
    <property type="molecule type" value="Genomic_DNA"/>
</dbReference>
<sequence length="68" mass="8198">MCSPEKSQRRKNKPWVTTEIMDLSYKRREHVHIENSSQDCITKYHKAHMEVRKKMKKSPRRSGLRSDV</sequence>
<proteinExistence type="predicted"/>
<dbReference type="AlphaFoldDB" id="A0A9D4GKA3"/>
<accession>A0A9D4GKA3</accession>
<name>A0A9D4GKA3_DREPO</name>
<evidence type="ECO:0000313" key="1">
    <source>
        <dbReference type="EMBL" id="KAH3818397.1"/>
    </source>
</evidence>